<dbReference type="EMBL" id="JH817566">
    <property type="protein sequence ID" value="EKC36216.1"/>
    <property type="molecule type" value="Genomic_DNA"/>
</dbReference>
<dbReference type="GO" id="GO:0004527">
    <property type="term" value="F:exonuclease activity"/>
    <property type="evidence" value="ECO:0007669"/>
    <property type="project" value="UniProtKB-KW"/>
</dbReference>
<dbReference type="GO" id="GO:0005634">
    <property type="term" value="C:nucleus"/>
    <property type="evidence" value="ECO:0007669"/>
    <property type="project" value="TreeGrafter"/>
</dbReference>
<keyword evidence="2" id="KW-0378">Hydrolase</keyword>
<dbReference type="SMART" id="SM00479">
    <property type="entry name" value="EXOIII"/>
    <property type="match status" value="1"/>
</dbReference>
<dbReference type="InterPro" id="IPR036397">
    <property type="entry name" value="RNaseH_sf"/>
</dbReference>
<protein>
    <submittedName>
        <fullName evidence="5">Putative RNA exonuclease NEF-sp</fullName>
    </submittedName>
</protein>
<dbReference type="InterPro" id="IPR013520">
    <property type="entry name" value="Ribonucl_H"/>
</dbReference>
<dbReference type="SUPFAM" id="SSF53098">
    <property type="entry name" value="Ribonuclease H-like"/>
    <property type="match status" value="1"/>
</dbReference>
<dbReference type="GO" id="GO:0003676">
    <property type="term" value="F:nucleic acid binding"/>
    <property type="evidence" value="ECO:0007669"/>
    <property type="project" value="InterPro"/>
</dbReference>
<keyword evidence="1" id="KW-0540">Nuclease</keyword>
<dbReference type="InterPro" id="IPR012337">
    <property type="entry name" value="RNaseH-like_sf"/>
</dbReference>
<dbReference type="FunCoup" id="K1RP91">
    <property type="interactions" value="453"/>
</dbReference>
<evidence type="ECO:0000256" key="4">
    <source>
        <dbReference type="SAM" id="MobiDB-lite"/>
    </source>
</evidence>
<dbReference type="InterPro" id="IPR034922">
    <property type="entry name" value="REX1-like_exo"/>
</dbReference>
<organism evidence="5">
    <name type="scientific">Magallana gigas</name>
    <name type="common">Pacific oyster</name>
    <name type="synonym">Crassostrea gigas</name>
    <dbReference type="NCBI Taxonomy" id="29159"/>
    <lineage>
        <taxon>Eukaryota</taxon>
        <taxon>Metazoa</taxon>
        <taxon>Spiralia</taxon>
        <taxon>Lophotrochozoa</taxon>
        <taxon>Mollusca</taxon>
        <taxon>Bivalvia</taxon>
        <taxon>Autobranchia</taxon>
        <taxon>Pteriomorphia</taxon>
        <taxon>Ostreida</taxon>
        <taxon>Ostreoidea</taxon>
        <taxon>Ostreidae</taxon>
        <taxon>Magallana</taxon>
    </lineage>
</organism>
<keyword evidence="3 5" id="KW-0269">Exonuclease</keyword>
<feature type="compositionally biased region" description="Polar residues" evidence="4">
    <location>
        <begin position="44"/>
        <end position="56"/>
    </location>
</feature>
<evidence type="ECO:0000256" key="3">
    <source>
        <dbReference type="ARBA" id="ARBA00022839"/>
    </source>
</evidence>
<dbReference type="PANTHER" id="PTHR12801:SF82">
    <property type="entry name" value="RNA EXONUCLEASE 5"/>
    <property type="match status" value="1"/>
</dbReference>
<name>K1RP91_MAGGI</name>
<evidence type="ECO:0000256" key="2">
    <source>
        <dbReference type="ARBA" id="ARBA00022801"/>
    </source>
</evidence>
<feature type="region of interest" description="Disordered" evidence="4">
    <location>
        <begin position="20"/>
        <end position="64"/>
    </location>
</feature>
<dbReference type="HOGENOM" id="CLU_568909_0_0_1"/>
<dbReference type="Pfam" id="PF00929">
    <property type="entry name" value="RNase_T"/>
    <property type="match status" value="1"/>
</dbReference>
<evidence type="ECO:0000256" key="1">
    <source>
        <dbReference type="ARBA" id="ARBA00022722"/>
    </source>
</evidence>
<dbReference type="InterPro" id="IPR047021">
    <property type="entry name" value="REXO1/3/4-like"/>
</dbReference>
<dbReference type="InParanoid" id="K1RP91"/>
<feature type="compositionally biased region" description="Basic and acidic residues" evidence="4">
    <location>
        <begin position="23"/>
        <end position="43"/>
    </location>
</feature>
<evidence type="ECO:0000313" key="5">
    <source>
        <dbReference type="EMBL" id="EKC36216.1"/>
    </source>
</evidence>
<dbReference type="CDD" id="cd06145">
    <property type="entry name" value="REX1_like"/>
    <property type="match status" value="1"/>
</dbReference>
<gene>
    <name evidence="5" type="ORF">CGI_10024143</name>
</gene>
<dbReference type="AlphaFoldDB" id="K1RP91"/>
<sequence length="480" mass="54709">MTTKRDFRVESKKRKAAAFLQLVKKEDEETPPDKKNKTEESKTNVENGIETSSGSSKNEKPKNFQQMAEDELLKLRQALRERQKASMEKPKVFLTLEELAKENTPNFGTDLKDEDIPPLFVSDVQSLILFAVQGSACKIKPRWCKLLRCTKVASIVVMVMNGVSNTELEKYPDSFSTLRSEFQTCLTVSRQLELTRVSVVNEKLETIYDTFVKPFNRIINYLTEFSGITKAIMDPVTTRLPDVQKKIRELLPANAILCGQSLGGDLRAIKMYHPYVIDTSCIYNLSGRTSMKTGLKKLTEMFVKEIIQAGTGGHDSVEDATATMKLVQHKLKHHLNYGDVRMGWTVGETKPEENPEEKVSEFKLIKMEEPEEIVDPDSQKSHITARQNAFFKMGKYFYSMFEVLQKYRKTAAMVTDQATINQFGMDNGVVAIESDSDKKTKSLVKSHVQFHDFVYCSFDNYLPHINGETTPEKVKVRPYL</sequence>
<reference evidence="5" key="1">
    <citation type="journal article" date="2012" name="Nature">
        <title>The oyster genome reveals stress adaptation and complexity of shell formation.</title>
        <authorList>
            <person name="Zhang G."/>
            <person name="Fang X."/>
            <person name="Guo X."/>
            <person name="Li L."/>
            <person name="Luo R."/>
            <person name="Xu F."/>
            <person name="Yang P."/>
            <person name="Zhang L."/>
            <person name="Wang X."/>
            <person name="Qi H."/>
            <person name="Xiong Z."/>
            <person name="Que H."/>
            <person name="Xie Y."/>
            <person name="Holland P.W."/>
            <person name="Paps J."/>
            <person name="Zhu Y."/>
            <person name="Wu F."/>
            <person name="Chen Y."/>
            <person name="Wang J."/>
            <person name="Peng C."/>
            <person name="Meng J."/>
            <person name="Yang L."/>
            <person name="Liu J."/>
            <person name="Wen B."/>
            <person name="Zhang N."/>
            <person name="Huang Z."/>
            <person name="Zhu Q."/>
            <person name="Feng Y."/>
            <person name="Mount A."/>
            <person name="Hedgecock D."/>
            <person name="Xu Z."/>
            <person name="Liu Y."/>
            <person name="Domazet-Loso T."/>
            <person name="Du Y."/>
            <person name="Sun X."/>
            <person name="Zhang S."/>
            <person name="Liu B."/>
            <person name="Cheng P."/>
            <person name="Jiang X."/>
            <person name="Li J."/>
            <person name="Fan D."/>
            <person name="Wang W."/>
            <person name="Fu W."/>
            <person name="Wang T."/>
            <person name="Wang B."/>
            <person name="Zhang J."/>
            <person name="Peng Z."/>
            <person name="Li Y."/>
            <person name="Li N."/>
            <person name="Wang J."/>
            <person name="Chen M."/>
            <person name="He Y."/>
            <person name="Tan F."/>
            <person name="Song X."/>
            <person name="Zheng Q."/>
            <person name="Huang R."/>
            <person name="Yang H."/>
            <person name="Du X."/>
            <person name="Chen L."/>
            <person name="Yang M."/>
            <person name="Gaffney P.M."/>
            <person name="Wang S."/>
            <person name="Luo L."/>
            <person name="She Z."/>
            <person name="Ming Y."/>
            <person name="Huang W."/>
            <person name="Zhang S."/>
            <person name="Huang B."/>
            <person name="Zhang Y."/>
            <person name="Qu T."/>
            <person name="Ni P."/>
            <person name="Miao G."/>
            <person name="Wang J."/>
            <person name="Wang Q."/>
            <person name="Steinberg C.E."/>
            <person name="Wang H."/>
            <person name="Li N."/>
            <person name="Qian L."/>
            <person name="Zhang G."/>
            <person name="Li Y."/>
            <person name="Yang H."/>
            <person name="Liu X."/>
            <person name="Wang J."/>
            <person name="Yin Y."/>
            <person name="Wang J."/>
        </authorList>
    </citation>
    <scope>NUCLEOTIDE SEQUENCE [LARGE SCALE GENOMIC DNA]</scope>
    <source>
        <strain evidence="5">05x7-T-G4-1.051#20</strain>
    </source>
</reference>
<dbReference type="Gene3D" id="3.30.420.10">
    <property type="entry name" value="Ribonuclease H-like superfamily/Ribonuclease H"/>
    <property type="match status" value="1"/>
</dbReference>
<dbReference type="PANTHER" id="PTHR12801">
    <property type="entry name" value="RNA EXONUCLEASE REXO1 / RECO3 FAMILY MEMBER-RELATED"/>
    <property type="match status" value="1"/>
</dbReference>
<accession>K1RP91</accession>
<proteinExistence type="predicted"/>